<comment type="caution">
    <text evidence="1">The sequence shown here is derived from an EMBL/GenBank/DDBJ whole genome shotgun (WGS) entry which is preliminary data.</text>
</comment>
<keyword evidence="2" id="KW-1185">Reference proteome</keyword>
<gene>
    <name evidence="1" type="ORF">MRX98_03525</name>
</gene>
<reference evidence="1" key="1">
    <citation type="submission" date="2022-04" db="EMBL/GenBank/DDBJ databases">
        <title>Desulfatitalea alkaliphila sp. nov., a novel anaerobic sulfate-reducing bacterium isolated from terrestrial mud volcano, Taman Peninsula, Russia.</title>
        <authorList>
            <person name="Khomyakova M.A."/>
            <person name="Merkel A.Y."/>
            <person name="Slobodkin A.I."/>
        </authorList>
    </citation>
    <scope>NUCLEOTIDE SEQUENCE</scope>
    <source>
        <strain evidence="1">M08but</strain>
    </source>
</reference>
<evidence type="ECO:0000313" key="2">
    <source>
        <dbReference type="Proteomes" id="UP001165427"/>
    </source>
</evidence>
<evidence type="ECO:0000313" key="1">
    <source>
        <dbReference type="EMBL" id="MCJ8499632.1"/>
    </source>
</evidence>
<dbReference type="InterPro" id="IPR027417">
    <property type="entry name" value="P-loop_NTPase"/>
</dbReference>
<dbReference type="AlphaFoldDB" id="A0AA41UIK0"/>
<dbReference type="RefSeq" id="WP_246903028.1">
    <property type="nucleotide sequence ID" value="NZ_JALJRB010000002.1"/>
</dbReference>
<name>A0AA41UIK0_9BACT</name>
<organism evidence="1 2">
    <name type="scientific">Desulfatitalea alkaliphila</name>
    <dbReference type="NCBI Taxonomy" id="2929485"/>
    <lineage>
        <taxon>Bacteria</taxon>
        <taxon>Pseudomonadati</taxon>
        <taxon>Thermodesulfobacteriota</taxon>
        <taxon>Desulfobacteria</taxon>
        <taxon>Desulfobacterales</taxon>
        <taxon>Desulfosarcinaceae</taxon>
        <taxon>Desulfatitalea</taxon>
    </lineage>
</organism>
<accession>A0AA41UIK0</accession>
<dbReference type="Gene3D" id="3.40.50.300">
    <property type="entry name" value="P-loop containing nucleotide triphosphate hydrolases"/>
    <property type="match status" value="1"/>
</dbReference>
<dbReference type="SUPFAM" id="SSF52540">
    <property type="entry name" value="P-loop containing nucleoside triphosphate hydrolases"/>
    <property type="match status" value="1"/>
</dbReference>
<sequence>MTLDTRTGAAMQTLREQLPALLTALGAADSDDLRTWTHALDVKLLPKLHPDFPMVVAVCGGGSGGKSTLFNSLVGEAVSPMGGRAGLNRRVLAALHPRHLQQAGLLDYLAQAFGGPLQPLTDAQQLTTPGDPFYHCHPGAPQEVVLLDTPDIDTGARGAYHNREQARQSLESADAFIYIFTNATYNNRDNTDFIAQLLTQLGTRPCYLVYRVYPAFTADEVRAHAATVAANLYGPDHKRHVLGVLRADEDNRVAAGEQPVTLRTLAGEPADLAADLATLDTGALRRRLMGDMLADAVAQARRMVEQARRSRADLGDYIGALESAQQKAVQQALSHFPTDQVLRRFADIWQAGDPAHIKWMRRTGRVVEWPYKMVASAVSRLRPAQEVSTDGTGKVAAASLPDQLRLDLIQAATGLHRALVADHITTPTATVAAHPTVRPAREGLRRKAWQEILTRIQDQRETILSWSEPLEKDLADLADALRARMGLMDQVRQTFAAMLNVIPATAAVTYILHTADPAGAVGIKVKLTGLLGLNDLVALIAIPATAGMKSADQRQLEQLLAPVAQTWLAHKLNTVAELFETQITGEVLTAAREATVAADHGLQAVAGALAALKEV</sequence>
<proteinExistence type="predicted"/>
<protein>
    <submittedName>
        <fullName evidence="1">Dynamin family protein</fullName>
    </submittedName>
</protein>
<dbReference type="EMBL" id="JALJRB010000002">
    <property type="protein sequence ID" value="MCJ8499632.1"/>
    <property type="molecule type" value="Genomic_DNA"/>
</dbReference>
<dbReference type="Proteomes" id="UP001165427">
    <property type="component" value="Unassembled WGS sequence"/>
</dbReference>